<dbReference type="EMBL" id="QVQT01000003">
    <property type="protein sequence ID" value="RFU16653.1"/>
    <property type="molecule type" value="Genomic_DNA"/>
</dbReference>
<feature type="chain" id="PRO_5017085883" evidence="1">
    <location>
        <begin position="30"/>
        <end position="320"/>
    </location>
</feature>
<dbReference type="RefSeq" id="WP_117298822.1">
    <property type="nucleotide sequence ID" value="NZ_QVQT02000003.1"/>
</dbReference>
<dbReference type="Pfam" id="PF07485">
    <property type="entry name" value="DUF1529"/>
    <property type="match status" value="2"/>
</dbReference>
<name>A0A372IQ28_9BACT</name>
<feature type="signal peptide" evidence="1">
    <location>
        <begin position="1"/>
        <end position="29"/>
    </location>
</feature>
<evidence type="ECO:0000256" key="1">
    <source>
        <dbReference type="SAM" id="SignalP"/>
    </source>
</evidence>
<evidence type="ECO:0000313" key="3">
    <source>
        <dbReference type="Proteomes" id="UP000264702"/>
    </source>
</evidence>
<reference evidence="2 3" key="1">
    <citation type="submission" date="2018-08" db="EMBL/GenBank/DDBJ databases">
        <title>Acidipila sp. 4G-K13, an acidobacterium isolated from forest soil.</title>
        <authorList>
            <person name="Gao Z.-H."/>
            <person name="Qiu L.-H."/>
        </authorList>
    </citation>
    <scope>NUCLEOTIDE SEQUENCE [LARGE SCALE GENOMIC DNA]</scope>
    <source>
        <strain evidence="2 3">4G-K13</strain>
    </source>
</reference>
<keyword evidence="1" id="KW-0732">Signal</keyword>
<comment type="caution">
    <text evidence="2">The sequence shown here is derived from an EMBL/GenBank/DDBJ whole genome shotgun (WGS) entry which is preliminary data.</text>
</comment>
<protein>
    <submittedName>
        <fullName evidence="2">DUF1259 domain-containing protein</fullName>
    </submittedName>
</protein>
<dbReference type="InterPro" id="IPR011094">
    <property type="entry name" value="Uncharacterised_LppY/LpqO"/>
</dbReference>
<proteinExistence type="predicted"/>
<evidence type="ECO:0000313" key="2">
    <source>
        <dbReference type="EMBL" id="RFU16653.1"/>
    </source>
</evidence>
<dbReference type="Proteomes" id="UP000264702">
    <property type="component" value="Unassembled WGS sequence"/>
</dbReference>
<organism evidence="2 3">
    <name type="scientific">Paracidobacterium acidisoli</name>
    <dbReference type="NCBI Taxonomy" id="2303751"/>
    <lineage>
        <taxon>Bacteria</taxon>
        <taxon>Pseudomonadati</taxon>
        <taxon>Acidobacteriota</taxon>
        <taxon>Terriglobia</taxon>
        <taxon>Terriglobales</taxon>
        <taxon>Acidobacteriaceae</taxon>
        <taxon>Paracidobacterium</taxon>
    </lineage>
</organism>
<keyword evidence="3" id="KW-1185">Reference proteome</keyword>
<gene>
    <name evidence="2" type="ORF">D0Y96_07775</name>
</gene>
<dbReference type="AlphaFoldDB" id="A0A372IQ28"/>
<dbReference type="OrthoDB" id="4687120at2"/>
<accession>A0A372IQ28</accession>
<sequence length="320" mass="34446">MFLVKRRPVVRAFALAVALTTTLCAKSFAAPDWTPIQTALQANGVELPGNVLRFELSRQDLPVTANGQTLAIGEIAAVANGFVAFKPIFGHDFFVDGALPAQETELGALQTALRKDSRIHITAVINHSIGETPKLIWVHFEALGSGADLATSLATALKVIHSPQIGNHYAIGTNSIIDPSQLPAPFQKLFNEGTVEQFNGIFVFYLPRPNEQRLFVDGVRGESGLGVGHSFYIQFSFSGGTTATLNVELALRSGEIQAVEDILRAGGFTISSASNHFVNDTPHLYFVHATATGDGFTLGTALVDAIDTIRSANRDHRFDF</sequence>